<feature type="transmembrane region" description="Helical" evidence="6">
    <location>
        <begin position="148"/>
        <end position="170"/>
    </location>
</feature>
<feature type="transmembrane region" description="Helical" evidence="6">
    <location>
        <begin position="54"/>
        <end position="72"/>
    </location>
</feature>
<dbReference type="PROSITE" id="PS50850">
    <property type="entry name" value="MFS"/>
    <property type="match status" value="1"/>
</dbReference>
<feature type="transmembrane region" description="Helical" evidence="6">
    <location>
        <begin position="472"/>
        <end position="492"/>
    </location>
</feature>
<evidence type="ECO:0000259" key="7">
    <source>
        <dbReference type="PROSITE" id="PS50850"/>
    </source>
</evidence>
<keyword evidence="2" id="KW-0813">Transport</keyword>
<dbReference type="PANTHER" id="PTHR23504:SF6">
    <property type="entry name" value="MULTIDRUG TRANSPORTER, PUTATIVE (AFU_ORTHOLOGUE AFUA_4G08740)-RELATED"/>
    <property type="match status" value="1"/>
</dbReference>
<keyword evidence="4 6" id="KW-1133">Transmembrane helix</keyword>
<sequence length="521" mass="56022">MLGFHRRTRSLIPVKDLGKYDKVDLVDEELRLDEEELDCEMALEAPAETHQRQLTLIYIIFLAEAIMASSLQPQLKMLISNNDFCGDLSTSYLRSILDCAYAFGGTAGIFWGYLSDRIGRRPVTLMGLFGMSVCCLSMGFATDVVSCTIFRFIAGFSSSAIAVTTLTMIGDLSTSRAERAKNVARLPVIALCGSVGPVIQTMVSGSIKASGDIWQKFPTLSSQIACGSLVFVIAITTCVMLEETLPMQPAKSSNINIDCEKAAFLSSGLLDEPSIHVIDFVRPEPISITQFIQAPSLLVLLSSFSLLSLHASTFDVLLPHLGHSSSQHGGMGIPCTWLGLTVLVVRGIAGLVILRIIPQAVERLGLLRPYRSISLLFPALYASTPVLAILVACSPFFSGLISTVAIFVKHALTGGASVLVALLMLNATPDAYSAGTVVGLMQVASLFKALAVAVSGASFYLSNDFSVATTNYALWTLLALFGIVGAALAWFVRERPSVERDFPSEVLCWETCFDAEGNAEL</sequence>
<feature type="transmembrane region" description="Helical" evidence="6">
    <location>
        <begin position="437"/>
        <end position="460"/>
    </location>
</feature>
<dbReference type="Pfam" id="PF07690">
    <property type="entry name" value="MFS_1"/>
    <property type="match status" value="1"/>
</dbReference>
<dbReference type="OrthoDB" id="419616at2759"/>
<feature type="domain" description="Major facilitator superfamily (MFS) profile" evidence="7">
    <location>
        <begin position="53"/>
        <end position="497"/>
    </location>
</feature>
<feature type="transmembrane region" description="Helical" evidence="6">
    <location>
        <begin position="331"/>
        <end position="354"/>
    </location>
</feature>
<evidence type="ECO:0000256" key="5">
    <source>
        <dbReference type="ARBA" id="ARBA00023136"/>
    </source>
</evidence>
<evidence type="ECO:0000256" key="1">
    <source>
        <dbReference type="ARBA" id="ARBA00004141"/>
    </source>
</evidence>
<feature type="transmembrane region" description="Helical" evidence="6">
    <location>
        <begin position="403"/>
        <end position="425"/>
    </location>
</feature>
<dbReference type="AlphaFoldDB" id="A0A8E2EJF9"/>
<dbReference type="GO" id="GO:0022857">
    <property type="term" value="F:transmembrane transporter activity"/>
    <property type="evidence" value="ECO:0007669"/>
    <property type="project" value="InterPro"/>
</dbReference>
<evidence type="ECO:0000313" key="8">
    <source>
        <dbReference type="EMBL" id="OCK85141.1"/>
    </source>
</evidence>
<dbReference type="InterPro" id="IPR036259">
    <property type="entry name" value="MFS_trans_sf"/>
</dbReference>
<feature type="transmembrane region" description="Helical" evidence="6">
    <location>
        <begin position="375"/>
        <end position="397"/>
    </location>
</feature>
<keyword evidence="5 6" id="KW-0472">Membrane</keyword>
<organism evidence="8 9">
    <name type="scientific">Lepidopterella palustris CBS 459.81</name>
    <dbReference type="NCBI Taxonomy" id="1314670"/>
    <lineage>
        <taxon>Eukaryota</taxon>
        <taxon>Fungi</taxon>
        <taxon>Dikarya</taxon>
        <taxon>Ascomycota</taxon>
        <taxon>Pezizomycotina</taxon>
        <taxon>Dothideomycetes</taxon>
        <taxon>Pleosporomycetidae</taxon>
        <taxon>Mytilinidiales</taxon>
        <taxon>Argynnaceae</taxon>
        <taxon>Lepidopterella</taxon>
    </lineage>
</organism>
<dbReference type="InterPro" id="IPR011701">
    <property type="entry name" value="MFS"/>
</dbReference>
<protein>
    <submittedName>
        <fullName evidence="8">MFS general substrate transporter</fullName>
    </submittedName>
</protein>
<evidence type="ECO:0000256" key="6">
    <source>
        <dbReference type="SAM" id="Phobius"/>
    </source>
</evidence>
<feature type="transmembrane region" description="Helical" evidence="6">
    <location>
        <begin position="182"/>
        <end position="200"/>
    </location>
</feature>
<evidence type="ECO:0000256" key="4">
    <source>
        <dbReference type="ARBA" id="ARBA00022989"/>
    </source>
</evidence>
<comment type="subcellular location">
    <subcellularLocation>
        <location evidence="1">Membrane</location>
        <topology evidence="1">Multi-pass membrane protein</topology>
    </subcellularLocation>
</comment>
<dbReference type="InterPro" id="IPR020846">
    <property type="entry name" value="MFS_dom"/>
</dbReference>
<reference evidence="8 9" key="1">
    <citation type="journal article" date="2016" name="Nat. Commun.">
        <title>Ectomycorrhizal ecology is imprinted in the genome of the dominant symbiotic fungus Cenococcum geophilum.</title>
        <authorList>
            <consortium name="DOE Joint Genome Institute"/>
            <person name="Peter M."/>
            <person name="Kohler A."/>
            <person name="Ohm R.A."/>
            <person name="Kuo A."/>
            <person name="Krutzmann J."/>
            <person name="Morin E."/>
            <person name="Arend M."/>
            <person name="Barry K.W."/>
            <person name="Binder M."/>
            <person name="Choi C."/>
            <person name="Clum A."/>
            <person name="Copeland A."/>
            <person name="Grisel N."/>
            <person name="Haridas S."/>
            <person name="Kipfer T."/>
            <person name="LaButti K."/>
            <person name="Lindquist E."/>
            <person name="Lipzen A."/>
            <person name="Maire R."/>
            <person name="Meier B."/>
            <person name="Mihaltcheva S."/>
            <person name="Molinier V."/>
            <person name="Murat C."/>
            <person name="Poggeler S."/>
            <person name="Quandt C.A."/>
            <person name="Sperisen C."/>
            <person name="Tritt A."/>
            <person name="Tisserant E."/>
            <person name="Crous P.W."/>
            <person name="Henrissat B."/>
            <person name="Nehls U."/>
            <person name="Egli S."/>
            <person name="Spatafora J.W."/>
            <person name="Grigoriev I.V."/>
            <person name="Martin F.M."/>
        </authorList>
    </citation>
    <scope>NUCLEOTIDE SEQUENCE [LARGE SCALE GENOMIC DNA]</scope>
    <source>
        <strain evidence="8 9">CBS 459.81</strain>
    </source>
</reference>
<dbReference type="EMBL" id="KV744824">
    <property type="protein sequence ID" value="OCK85141.1"/>
    <property type="molecule type" value="Genomic_DNA"/>
</dbReference>
<dbReference type="GO" id="GO:0016020">
    <property type="term" value="C:membrane"/>
    <property type="evidence" value="ECO:0007669"/>
    <property type="project" value="UniProtKB-SubCell"/>
</dbReference>
<feature type="transmembrane region" description="Helical" evidence="6">
    <location>
        <begin position="123"/>
        <end position="142"/>
    </location>
</feature>
<dbReference type="SUPFAM" id="SSF103473">
    <property type="entry name" value="MFS general substrate transporter"/>
    <property type="match status" value="1"/>
</dbReference>
<name>A0A8E2EJF9_9PEZI</name>
<keyword evidence="9" id="KW-1185">Reference proteome</keyword>
<dbReference type="Proteomes" id="UP000250266">
    <property type="component" value="Unassembled WGS sequence"/>
</dbReference>
<proteinExistence type="predicted"/>
<evidence type="ECO:0000256" key="2">
    <source>
        <dbReference type="ARBA" id="ARBA00022448"/>
    </source>
</evidence>
<evidence type="ECO:0000313" key="9">
    <source>
        <dbReference type="Proteomes" id="UP000250266"/>
    </source>
</evidence>
<evidence type="ECO:0000256" key="3">
    <source>
        <dbReference type="ARBA" id="ARBA00022692"/>
    </source>
</evidence>
<accession>A0A8E2EJF9</accession>
<gene>
    <name evidence="8" type="ORF">K432DRAFT_422065</name>
</gene>
<dbReference type="Gene3D" id="1.20.1250.20">
    <property type="entry name" value="MFS general substrate transporter like domains"/>
    <property type="match status" value="1"/>
</dbReference>
<dbReference type="PANTHER" id="PTHR23504">
    <property type="entry name" value="MAJOR FACILITATOR SUPERFAMILY DOMAIN-CONTAINING PROTEIN 10"/>
    <property type="match status" value="1"/>
</dbReference>
<feature type="transmembrane region" description="Helical" evidence="6">
    <location>
        <begin position="291"/>
        <end position="311"/>
    </location>
</feature>
<feature type="transmembrane region" description="Helical" evidence="6">
    <location>
        <begin position="220"/>
        <end position="241"/>
    </location>
</feature>
<feature type="transmembrane region" description="Helical" evidence="6">
    <location>
        <begin position="92"/>
        <end position="111"/>
    </location>
</feature>
<keyword evidence="3 6" id="KW-0812">Transmembrane</keyword>